<dbReference type="InterPro" id="IPR027304">
    <property type="entry name" value="Trigger_fact/SurA_dom_sf"/>
</dbReference>
<dbReference type="PIRSF" id="PIRSF003095">
    <property type="entry name" value="Trigger_factor"/>
    <property type="match status" value="1"/>
</dbReference>
<keyword evidence="3" id="KW-1185">Reference proteome</keyword>
<dbReference type="InterPro" id="IPR037041">
    <property type="entry name" value="Trigger_fac_C_sf"/>
</dbReference>
<reference evidence="2 3" key="1">
    <citation type="submission" date="2020-08" db="EMBL/GenBank/DDBJ databases">
        <authorList>
            <person name="Sun Q."/>
            <person name="Inoue M."/>
        </authorList>
    </citation>
    <scope>NUCLEOTIDE SEQUENCE [LARGE SCALE GENOMIC DNA]</scope>
    <source>
        <strain evidence="2 3">CCM 8938</strain>
    </source>
</reference>
<dbReference type="GO" id="GO:0003755">
    <property type="term" value="F:peptidyl-prolyl cis-trans isomerase activity"/>
    <property type="evidence" value="ECO:0007669"/>
    <property type="project" value="UniProtKB-EC"/>
</dbReference>
<dbReference type="SUPFAM" id="SSF109998">
    <property type="entry name" value="Triger factor/SurA peptide-binding domain-like"/>
    <property type="match status" value="1"/>
</dbReference>
<evidence type="ECO:0000313" key="3">
    <source>
        <dbReference type="Proteomes" id="UP000652755"/>
    </source>
</evidence>
<feature type="domain" description="Trigger factor ribosome-binding bacterial" evidence="1">
    <location>
        <begin position="1"/>
        <end position="149"/>
    </location>
</feature>
<dbReference type="Proteomes" id="UP000652755">
    <property type="component" value="Unassembled WGS sequence"/>
</dbReference>
<evidence type="ECO:0000259" key="1">
    <source>
        <dbReference type="Pfam" id="PF05697"/>
    </source>
</evidence>
<dbReference type="InterPro" id="IPR005215">
    <property type="entry name" value="Trig_fac"/>
</dbReference>
<dbReference type="RefSeq" id="WP_187070486.1">
    <property type="nucleotide sequence ID" value="NZ_JACRYL010000004.1"/>
</dbReference>
<dbReference type="Pfam" id="PF05697">
    <property type="entry name" value="Trigger_N"/>
    <property type="match status" value="1"/>
</dbReference>
<keyword evidence="2" id="KW-0413">Isomerase</keyword>
<dbReference type="PANTHER" id="PTHR30560:SF3">
    <property type="entry name" value="TRIGGER FACTOR-LIKE PROTEIN TIG, CHLOROPLASTIC"/>
    <property type="match status" value="1"/>
</dbReference>
<proteinExistence type="predicted"/>
<dbReference type="InterPro" id="IPR036611">
    <property type="entry name" value="Trigger_fac_ribosome-bd_sf"/>
</dbReference>
<name>A0ABR7KPJ2_9SPHI</name>
<dbReference type="InterPro" id="IPR008881">
    <property type="entry name" value="Trigger_fac_ribosome-bd_bac"/>
</dbReference>
<dbReference type="EMBL" id="JACRYL010000004">
    <property type="protein sequence ID" value="MBC6110010.1"/>
    <property type="molecule type" value="Genomic_DNA"/>
</dbReference>
<dbReference type="PANTHER" id="PTHR30560">
    <property type="entry name" value="TRIGGER FACTOR CHAPERONE AND PEPTIDYL-PROLYL CIS/TRANS ISOMERASE"/>
    <property type="match status" value="1"/>
</dbReference>
<comment type="caution">
    <text evidence="2">The sequence shown here is derived from an EMBL/GenBank/DDBJ whole genome shotgun (WGS) entry which is preliminary data.</text>
</comment>
<dbReference type="Gene3D" id="1.10.3120.10">
    <property type="entry name" value="Trigger factor, C-terminal domain"/>
    <property type="match status" value="1"/>
</dbReference>
<protein>
    <submittedName>
        <fullName evidence="2">Trigger factor</fullName>
        <ecNumber evidence="2">5.2.1.8</ecNumber>
    </submittedName>
</protein>
<dbReference type="SUPFAM" id="SSF102735">
    <property type="entry name" value="Trigger factor ribosome-binding domain"/>
    <property type="match status" value="1"/>
</dbReference>
<dbReference type="EC" id="5.2.1.8" evidence="2"/>
<dbReference type="Gene3D" id="3.30.70.1050">
    <property type="entry name" value="Trigger factor ribosome-binding domain"/>
    <property type="match status" value="1"/>
</dbReference>
<evidence type="ECO:0000313" key="2">
    <source>
        <dbReference type="EMBL" id="MBC6110010.1"/>
    </source>
</evidence>
<dbReference type="NCBIfam" id="TIGR00115">
    <property type="entry name" value="tig"/>
    <property type="match status" value="1"/>
</dbReference>
<sequence>MNITQEKTGNLNAVVKIKIAPADYTEKVDKAIKDQAKKAQLPGFRKGMVPAAHIKKMYGKSILVEEVNSLLNDTLTNYIAEQKLEILGQPLPKMDDERDFKWDNTDEFEFDYELGLAPTFDVEITSKDKFIEYVVKADQETLEGRIKNIRRSYGKMSNPEVSAADDVLYSELTQLSPDGSVFEGGITSTATIRLDQIKDKKILKSLIGLKQDDEVVIDLQKALEDVAIISKALNISEEDAAELKSDFKLVVKNVNRLEESELNQEFFDKLFGEGTVTDEAGFRAKMTEEVESMFKQDADRKLSNDIYEQLLTKYNFELPDEFLRRWLKATNEKLTDEELAEGYDDFAKNLKWTLIENKIIKDNQIEIKYEDVVQAAKAKLDAQFRMYSPSPLPEDQLAQYAVQFLQEKENANRVFEEVKALKTFEQIKSIATLEQKEIAYDKFIELAKN</sequence>
<organism evidence="2 3">
    <name type="scientific">Pedobacter fastidiosus</name>
    <dbReference type="NCBI Taxonomy" id="2765361"/>
    <lineage>
        <taxon>Bacteria</taxon>
        <taxon>Pseudomonadati</taxon>
        <taxon>Bacteroidota</taxon>
        <taxon>Sphingobacteriia</taxon>
        <taxon>Sphingobacteriales</taxon>
        <taxon>Sphingobacteriaceae</taxon>
        <taxon>Pedobacter</taxon>
    </lineage>
</organism>
<gene>
    <name evidence="2" type="primary">tig</name>
    <name evidence="2" type="ORF">H7U22_06210</name>
</gene>
<accession>A0ABR7KPJ2</accession>